<organism evidence="1">
    <name type="scientific">marine metagenome</name>
    <dbReference type="NCBI Taxonomy" id="408172"/>
    <lineage>
        <taxon>unclassified sequences</taxon>
        <taxon>metagenomes</taxon>
        <taxon>ecological metagenomes</taxon>
    </lineage>
</organism>
<evidence type="ECO:0008006" key="2">
    <source>
        <dbReference type="Google" id="ProtNLM"/>
    </source>
</evidence>
<sequence>MSKMTPKQKEMYFRLSYDYWMDWKTKPEDQRTQLERLGCYVNMFSMMENRIRVFYWTASFYEQFASVLDPKTDIWKNISREKYESYSDDPYPPNTPTNSLKLQIDTLKIRHLISNSEHKELNFLIDFGNTITHQSTFQMDKITDEHIDKLLSCFRYIDKKLKSRRSFYLRREKQVQQKVNRGGKHTIKGN</sequence>
<gene>
    <name evidence="1" type="ORF">METZ01_LOCUS243608</name>
</gene>
<evidence type="ECO:0000313" key="1">
    <source>
        <dbReference type="EMBL" id="SVB90754.1"/>
    </source>
</evidence>
<proteinExistence type="predicted"/>
<accession>A0A382HTN8</accession>
<dbReference type="EMBL" id="UINC01063283">
    <property type="protein sequence ID" value="SVB90754.1"/>
    <property type="molecule type" value="Genomic_DNA"/>
</dbReference>
<reference evidence="1" key="1">
    <citation type="submission" date="2018-05" db="EMBL/GenBank/DDBJ databases">
        <authorList>
            <person name="Lanie J.A."/>
            <person name="Ng W.-L."/>
            <person name="Kazmierczak K.M."/>
            <person name="Andrzejewski T.M."/>
            <person name="Davidsen T.M."/>
            <person name="Wayne K.J."/>
            <person name="Tettelin H."/>
            <person name="Glass J.I."/>
            <person name="Rusch D."/>
            <person name="Podicherti R."/>
            <person name="Tsui H.-C.T."/>
            <person name="Winkler M.E."/>
        </authorList>
    </citation>
    <scope>NUCLEOTIDE SEQUENCE</scope>
</reference>
<protein>
    <recommendedName>
        <fullName evidence="2">DUF4145 domain-containing protein</fullName>
    </recommendedName>
</protein>
<dbReference type="AlphaFoldDB" id="A0A382HTN8"/>
<name>A0A382HTN8_9ZZZZ</name>